<evidence type="ECO:0008006" key="3">
    <source>
        <dbReference type="Google" id="ProtNLM"/>
    </source>
</evidence>
<organism evidence="2">
    <name type="scientific">Blautia hansenii</name>
    <name type="common">Ruminococcus hansenii</name>
    <dbReference type="NCBI Taxonomy" id="1322"/>
    <lineage>
        <taxon>Bacteria</taxon>
        <taxon>Bacillati</taxon>
        <taxon>Bacillota</taxon>
        <taxon>Clostridia</taxon>
        <taxon>Lachnospirales</taxon>
        <taxon>Lachnospiraceae</taxon>
        <taxon>Blautia</taxon>
    </lineage>
</organism>
<dbReference type="Pfam" id="PF12639">
    <property type="entry name" value="Colicin-DNase"/>
    <property type="match status" value="1"/>
</dbReference>
<protein>
    <recommendedName>
        <fullName evidence="3">HNH endonuclease</fullName>
    </recommendedName>
</protein>
<feature type="region of interest" description="Disordered" evidence="1">
    <location>
        <begin position="65"/>
        <end position="91"/>
    </location>
</feature>
<sequence length="91" mass="10199">MKHAKECNAKLKEAIENDPELRSKFTPEQIKDIEEGRTPSGYVWHHNEEPGKMQLVKREDHDRVIGGAAHTGGNSLWGADSVDNSKKGESF</sequence>
<dbReference type="RefSeq" id="WP_009247168.1">
    <property type="nucleotide sequence ID" value="NZ_CACRSY010000009.1"/>
</dbReference>
<evidence type="ECO:0000313" key="2">
    <source>
        <dbReference type="EMBL" id="VYT01113.1"/>
    </source>
</evidence>
<dbReference type="EMBL" id="CACRSY010000009">
    <property type="protein sequence ID" value="VYT01113.1"/>
    <property type="molecule type" value="Genomic_DNA"/>
</dbReference>
<name>A0A6N2T876_BLAHA</name>
<evidence type="ECO:0000256" key="1">
    <source>
        <dbReference type="SAM" id="MobiDB-lite"/>
    </source>
</evidence>
<gene>
    <name evidence="2" type="ORF">BHLFYP23_02451</name>
</gene>
<proteinExistence type="predicted"/>
<dbReference type="AlphaFoldDB" id="A0A6N2T876"/>
<reference evidence="2" key="1">
    <citation type="submission" date="2019-11" db="EMBL/GenBank/DDBJ databases">
        <authorList>
            <person name="Feng L."/>
        </authorList>
    </citation>
    <scope>NUCLEOTIDE SEQUENCE</scope>
    <source>
        <strain evidence="2">BhanseniiLFYP23</strain>
    </source>
</reference>
<accession>A0A6N2T876</accession>